<evidence type="ECO:0000256" key="1">
    <source>
        <dbReference type="ARBA" id="ARBA00022670"/>
    </source>
</evidence>
<evidence type="ECO:0000256" key="8">
    <source>
        <dbReference type="SAM" id="MobiDB-lite"/>
    </source>
</evidence>
<evidence type="ECO:0000256" key="5">
    <source>
        <dbReference type="ARBA" id="ARBA00023049"/>
    </source>
</evidence>
<feature type="binding site" evidence="6">
    <location>
        <position position="331"/>
    </location>
    <ligand>
        <name>Zn(2+)</name>
        <dbReference type="ChEBI" id="CHEBI:29105"/>
        <note>catalytic</note>
    </ligand>
</feature>
<gene>
    <name evidence="11" type="ORF">PBAH0796_LOCUS4472</name>
</gene>
<reference evidence="11" key="1">
    <citation type="submission" date="2021-01" db="EMBL/GenBank/DDBJ databases">
        <authorList>
            <person name="Corre E."/>
            <person name="Pelletier E."/>
            <person name="Niang G."/>
            <person name="Scheremetjew M."/>
            <person name="Finn R."/>
            <person name="Kale V."/>
            <person name="Holt S."/>
            <person name="Cochrane G."/>
            <person name="Meng A."/>
            <person name="Brown T."/>
            <person name="Cohen L."/>
        </authorList>
    </citation>
    <scope>NUCLEOTIDE SEQUENCE</scope>
    <source>
        <strain evidence="11">Pbaha01</strain>
    </source>
</reference>
<evidence type="ECO:0000256" key="7">
    <source>
        <dbReference type="RuleBase" id="RU361183"/>
    </source>
</evidence>
<proteinExistence type="predicted"/>
<dbReference type="Gene3D" id="3.40.390.10">
    <property type="entry name" value="Collagenase (Catalytic Domain)"/>
    <property type="match status" value="1"/>
</dbReference>
<dbReference type="GO" id="GO:0006508">
    <property type="term" value="P:proteolysis"/>
    <property type="evidence" value="ECO:0007669"/>
    <property type="project" value="UniProtKB-KW"/>
</dbReference>
<keyword evidence="4 6" id="KW-0862">Zinc</keyword>
<dbReference type="PANTHER" id="PTHR10127:SF780">
    <property type="entry name" value="METALLOENDOPEPTIDASE"/>
    <property type="match status" value="1"/>
</dbReference>
<organism evidence="11">
    <name type="scientific">Pyrodinium bahamense</name>
    <dbReference type="NCBI Taxonomy" id="73915"/>
    <lineage>
        <taxon>Eukaryota</taxon>
        <taxon>Sar</taxon>
        <taxon>Alveolata</taxon>
        <taxon>Dinophyceae</taxon>
        <taxon>Gonyaulacales</taxon>
        <taxon>Pyrocystaceae</taxon>
        <taxon>Pyrodinium</taxon>
    </lineage>
</organism>
<evidence type="ECO:0000256" key="4">
    <source>
        <dbReference type="ARBA" id="ARBA00022833"/>
    </source>
</evidence>
<dbReference type="GO" id="GO:0008270">
    <property type="term" value="F:zinc ion binding"/>
    <property type="evidence" value="ECO:0007669"/>
    <property type="project" value="UniProtKB-UniRule"/>
</dbReference>
<protein>
    <recommendedName>
        <fullName evidence="7">Metalloendopeptidase</fullName>
        <ecNumber evidence="7">3.4.24.-</ecNumber>
    </recommendedName>
</protein>
<dbReference type="EMBL" id="HBEG01007567">
    <property type="protein sequence ID" value="CAD8348733.1"/>
    <property type="molecule type" value="Transcribed_RNA"/>
</dbReference>
<feature type="transmembrane region" description="Helical" evidence="9">
    <location>
        <begin position="61"/>
        <end position="81"/>
    </location>
</feature>
<dbReference type="AlphaFoldDB" id="A0A7S0FAS4"/>
<name>A0A7S0FAS4_9DINO</name>
<dbReference type="GO" id="GO:0004222">
    <property type="term" value="F:metalloendopeptidase activity"/>
    <property type="evidence" value="ECO:0007669"/>
    <property type="project" value="UniProtKB-UniRule"/>
</dbReference>
<evidence type="ECO:0000313" key="11">
    <source>
        <dbReference type="EMBL" id="CAD8348733.1"/>
    </source>
</evidence>
<dbReference type="EC" id="3.4.24.-" evidence="7"/>
<comment type="caution">
    <text evidence="6">Lacks conserved residue(s) required for the propagation of feature annotation.</text>
</comment>
<keyword evidence="9" id="KW-0812">Transmembrane</keyword>
<feature type="domain" description="Peptidase M12A" evidence="10">
    <location>
        <begin position="216"/>
        <end position="439"/>
    </location>
</feature>
<keyword evidence="1 7" id="KW-0645">Protease</keyword>
<dbReference type="SUPFAM" id="SSF55486">
    <property type="entry name" value="Metalloproteases ('zincins'), catalytic domain"/>
    <property type="match status" value="1"/>
</dbReference>
<dbReference type="PANTHER" id="PTHR10127">
    <property type="entry name" value="DISCOIDIN, CUB, EGF, LAMININ , AND ZINC METALLOPROTEASE DOMAIN CONTAINING"/>
    <property type="match status" value="1"/>
</dbReference>
<dbReference type="SMART" id="SM00235">
    <property type="entry name" value="ZnMc"/>
    <property type="match status" value="1"/>
</dbReference>
<feature type="region of interest" description="Disordered" evidence="8">
    <location>
        <begin position="1"/>
        <end position="49"/>
    </location>
</feature>
<keyword evidence="2 6" id="KW-0479">Metal-binding</keyword>
<keyword evidence="9" id="KW-0472">Membrane</keyword>
<dbReference type="Pfam" id="PF01400">
    <property type="entry name" value="Astacin"/>
    <property type="match status" value="1"/>
</dbReference>
<keyword evidence="3 7" id="KW-0378">Hydrolase</keyword>
<evidence type="ECO:0000259" key="10">
    <source>
        <dbReference type="PROSITE" id="PS51864"/>
    </source>
</evidence>
<evidence type="ECO:0000256" key="2">
    <source>
        <dbReference type="ARBA" id="ARBA00022723"/>
    </source>
</evidence>
<keyword evidence="5 7" id="KW-0482">Metalloprotease</keyword>
<comment type="cofactor">
    <cofactor evidence="6 7">
        <name>Zn(2+)</name>
        <dbReference type="ChEBI" id="CHEBI:29105"/>
    </cofactor>
    <text evidence="6 7">Binds 1 zinc ion per subunit.</text>
</comment>
<dbReference type="InterPro" id="IPR024079">
    <property type="entry name" value="MetalloPept_cat_dom_sf"/>
</dbReference>
<dbReference type="PRINTS" id="PR00480">
    <property type="entry name" value="ASTACIN"/>
</dbReference>
<dbReference type="InterPro" id="IPR001506">
    <property type="entry name" value="Peptidase_M12A"/>
</dbReference>
<feature type="binding site" evidence="6">
    <location>
        <position position="335"/>
    </location>
    <ligand>
        <name>Zn(2+)</name>
        <dbReference type="ChEBI" id="CHEBI:29105"/>
        <note>catalytic</note>
    </ligand>
</feature>
<sequence>MPTPREPLFDPSFEPCVLSASDPGPKSPSGSNSPYNQLKQHEDVTPRTLFHRRRRHDRCRCTVCLLCPMSIALLVIAVVGLQKFHFASVDRRPDAGRYVNAAAALRKVTQLVGAHMRDGGASAGEIEAGSNIHTGNISGQTLSGISTVLNNANLQDAMKTGSVITIDDMNRLAECKFGEALGEVHLEEQSTTSAGVLLLQGDMAVPIHNESNATWRAHARKLSAGQHWMGRTWKNGDVRYCFSPNATPEAREAWALAVGSLKEQVPCLHLEEVTAVDSSDCSVLPSIMVMSVPRDGCWSHIGQVSGDLNFLVGSQPLNLGRGCESSGLAAHQLGHALGLPHEQSRPERSGHLAVNPSAVRDGMVEQLAVKSWVVETTGSAQVPQEYDLLSVMHFPATAFGKRGLITLVPHDTRATALMGQRMGFSAGDVQKLGSLYGCRPDVSPMASTELLDALKRRVDDLVAPVTKDQCLCKEHWAVEGMIRCASAENGWCCDPDEDPGGSWCVTEGSCLGRVWDYCKPRSPTEERTAPVTVRGCRCRSMPTPQCATEETGFCCNSDGDPNGNWCRTEEPCGGADYDYCMPPRKSNTTSGQQV</sequence>
<accession>A0A7S0FAS4</accession>
<evidence type="ECO:0000256" key="9">
    <source>
        <dbReference type="SAM" id="Phobius"/>
    </source>
</evidence>
<feature type="compositionally biased region" description="Low complexity" evidence="8">
    <location>
        <begin position="19"/>
        <end position="34"/>
    </location>
</feature>
<feature type="binding site" evidence="6">
    <location>
        <position position="341"/>
    </location>
    <ligand>
        <name>Zn(2+)</name>
        <dbReference type="ChEBI" id="CHEBI:29105"/>
        <note>catalytic</note>
    </ligand>
</feature>
<evidence type="ECO:0000256" key="3">
    <source>
        <dbReference type="ARBA" id="ARBA00022801"/>
    </source>
</evidence>
<evidence type="ECO:0000256" key="6">
    <source>
        <dbReference type="PROSITE-ProRule" id="PRU01211"/>
    </source>
</evidence>
<keyword evidence="9" id="KW-1133">Transmembrane helix</keyword>
<dbReference type="PROSITE" id="PS51864">
    <property type="entry name" value="ASTACIN"/>
    <property type="match status" value="1"/>
</dbReference>
<dbReference type="InterPro" id="IPR006026">
    <property type="entry name" value="Peptidase_Metallo"/>
</dbReference>